<accession>A0AAV1SDJ3</accession>
<comment type="caution">
    <text evidence="1">The sequence shown here is derived from an EMBL/GenBank/DDBJ whole genome shotgun (WGS) entry which is preliminary data.</text>
</comment>
<evidence type="ECO:0000313" key="1">
    <source>
        <dbReference type="EMBL" id="CAK7349078.1"/>
    </source>
</evidence>
<proteinExistence type="predicted"/>
<dbReference type="EMBL" id="CAWUPB010001173">
    <property type="protein sequence ID" value="CAK7349078.1"/>
    <property type="molecule type" value="Genomic_DNA"/>
</dbReference>
<keyword evidence="2" id="KW-1185">Reference proteome</keyword>
<dbReference type="AlphaFoldDB" id="A0AAV1SDJ3"/>
<reference evidence="1 2" key="1">
    <citation type="submission" date="2024-01" db="EMBL/GenBank/DDBJ databases">
        <authorList>
            <person name="Waweru B."/>
        </authorList>
    </citation>
    <scope>NUCLEOTIDE SEQUENCE [LARGE SCALE GENOMIC DNA]</scope>
</reference>
<gene>
    <name evidence="1" type="ORF">DCAF_LOCUS21788</name>
</gene>
<evidence type="ECO:0000313" key="2">
    <source>
        <dbReference type="Proteomes" id="UP001314170"/>
    </source>
</evidence>
<sequence length="88" mass="9846">MTQTVNEAVHFRNDVLIGTNSEIAASDILQADKVADLLAKSLRPNSCPLDWIVRPTPEIRALLSEDCNESSYKLQDCNEGKVFLREDI</sequence>
<name>A0AAV1SDJ3_9ROSI</name>
<protein>
    <submittedName>
        <fullName evidence="1">Uncharacterized protein</fullName>
    </submittedName>
</protein>
<organism evidence="1 2">
    <name type="scientific">Dovyalis caffra</name>
    <dbReference type="NCBI Taxonomy" id="77055"/>
    <lineage>
        <taxon>Eukaryota</taxon>
        <taxon>Viridiplantae</taxon>
        <taxon>Streptophyta</taxon>
        <taxon>Embryophyta</taxon>
        <taxon>Tracheophyta</taxon>
        <taxon>Spermatophyta</taxon>
        <taxon>Magnoliopsida</taxon>
        <taxon>eudicotyledons</taxon>
        <taxon>Gunneridae</taxon>
        <taxon>Pentapetalae</taxon>
        <taxon>rosids</taxon>
        <taxon>fabids</taxon>
        <taxon>Malpighiales</taxon>
        <taxon>Salicaceae</taxon>
        <taxon>Flacourtieae</taxon>
        <taxon>Dovyalis</taxon>
    </lineage>
</organism>
<dbReference type="Proteomes" id="UP001314170">
    <property type="component" value="Unassembled WGS sequence"/>
</dbReference>